<name>A0ABD5X7T2_9EURY</name>
<dbReference type="Pfam" id="PF19100">
    <property type="entry name" value="DUF5787"/>
    <property type="match status" value="1"/>
</dbReference>
<reference evidence="2 3" key="1">
    <citation type="journal article" date="2014" name="Int. J. Syst. Evol. Microbiol.">
        <title>Complete genome sequence of Corynebacterium casei LMG S-19264T (=DSM 44701T), isolated from a smear-ripened cheese.</title>
        <authorList>
            <consortium name="US DOE Joint Genome Institute (JGI-PGF)"/>
            <person name="Walter F."/>
            <person name="Albersmeier A."/>
            <person name="Kalinowski J."/>
            <person name="Ruckert C."/>
        </authorList>
    </citation>
    <scope>NUCLEOTIDE SEQUENCE [LARGE SCALE GENOMIC DNA]</scope>
    <source>
        <strain evidence="2 3">CGMCC 4.7215</strain>
    </source>
</reference>
<protein>
    <submittedName>
        <fullName evidence="2">DUF5787 family protein</fullName>
    </submittedName>
</protein>
<accession>A0ABD5X7T2</accession>
<organism evidence="2 3">
    <name type="scientific">Halovenus rubra</name>
    <dbReference type="NCBI Taxonomy" id="869890"/>
    <lineage>
        <taxon>Archaea</taxon>
        <taxon>Methanobacteriati</taxon>
        <taxon>Methanobacteriota</taxon>
        <taxon>Stenosarchaea group</taxon>
        <taxon>Halobacteria</taxon>
        <taxon>Halobacteriales</taxon>
        <taxon>Haloarculaceae</taxon>
        <taxon>Halovenus</taxon>
    </lineage>
</organism>
<gene>
    <name evidence="2" type="ORF">ACFQJ7_08030</name>
</gene>
<proteinExistence type="predicted"/>
<comment type="caution">
    <text evidence="2">The sequence shown here is derived from an EMBL/GenBank/DDBJ whole genome shotgun (WGS) entry which is preliminary data.</text>
</comment>
<dbReference type="InterPro" id="IPR043901">
    <property type="entry name" value="DUF5787"/>
</dbReference>
<evidence type="ECO:0000313" key="2">
    <source>
        <dbReference type="EMBL" id="MFC7125983.1"/>
    </source>
</evidence>
<dbReference type="RefSeq" id="WP_267638966.1">
    <property type="nucleotide sequence ID" value="NZ_JAODIY010000046.1"/>
</dbReference>
<evidence type="ECO:0000256" key="1">
    <source>
        <dbReference type="SAM" id="MobiDB-lite"/>
    </source>
</evidence>
<feature type="region of interest" description="Disordered" evidence="1">
    <location>
        <begin position="272"/>
        <end position="317"/>
    </location>
</feature>
<sequence>MQEFAFELALCAHLESEQDSVLSRQLGTQVHGRRVMDIICVEPGSEFAERAAITPKAIPALAVESDVGPGTARYWKNAFDCHPNTAKRAIERAVDVGFFERERRNGRTYLRQSTRYPDWYDTLIGIENKPDLARPGNLETQLLTDVTLGLVDKIILATESYVTGAHRNRIPDVVGIWRFDPESGEREILREAKQLPSAKPGVEILERDSSRTEIRIASADEITRARRRVAERAYGKGWRTYDLPACSTVEPDSSGLPYCPWKKRVVRPVEECGPDCGGHNAGDPPDVDFESLRAKQSPWKPDPDGRQRHQTGLDSFY</sequence>
<dbReference type="AlphaFoldDB" id="A0ABD5X7T2"/>
<evidence type="ECO:0000313" key="3">
    <source>
        <dbReference type="Proteomes" id="UP001596414"/>
    </source>
</evidence>
<dbReference type="EMBL" id="JBHSZQ010000012">
    <property type="protein sequence ID" value="MFC7125983.1"/>
    <property type="molecule type" value="Genomic_DNA"/>
</dbReference>
<dbReference type="Proteomes" id="UP001596414">
    <property type="component" value="Unassembled WGS sequence"/>
</dbReference>